<dbReference type="GO" id="GO:0004553">
    <property type="term" value="F:hydrolase activity, hydrolyzing O-glycosyl compounds"/>
    <property type="evidence" value="ECO:0007669"/>
    <property type="project" value="InterPro"/>
</dbReference>
<feature type="region of interest" description="Disordered" evidence="1">
    <location>
        <begin position="1"/>
        <end position="20"/>
    </location>
</feature>
<feature type="compositionally biased region" description="Basic and acidic residues" evidence="1">
    <location>
        <begin position="638"/>
        <end position="647"/>
    </location>
</feature>
<sequence>MNPRLPRRSHSNPGSEKRLARRRTLRIESLESRLLLAGGLSAPALENANTVQFRFDYSNDTGFFNDHPERRALLEQAGRMITDRLNDTLDAIPPSNSAIQWEAHYTHPATGANTKLPAGFSVAANEIVVFAGSRNLQSLDFPGGGMVRAIADGVNTPFSYSCPATTQAQCTAFGETITTRGEGVTLGANAVDFAPFVASLTFDSRSETIDAWNFEDGPLLTNQVRFLKLAQHELAHVLGFGVSSSFIARASSGEFIGPQADAAYVGAGHLPLNGGHIAQSVLDEQPTIMTSSIQSSGLLSEIDFAVLDDVGWQVLEDQRPAVSITSSADALPEDAGAFELTATLSSPHPTAISIPISLRGTAKWQSDVGSTSGRFDFAANETSATLSLNLVDDEVYEAAETLTIEILDSVHAKLGHRSHLPLTIYDDDGFDLAYVPQTDPATIGSRWSAPGDSQPHGIVFRAGATETLRVQAIGADPIKAGVLLYDQNHDIVGSYGAMGLDSAQLTAGDSYVLVFYPRTTADEFQIDLAGGLNSVPARHNVLLPADVNGSGSVTEVDALQVINQLNRSGDDASVDAPAVTGSGYYDVNGNGLITAVDALRVINFLNTIAVAAEPLAGSLVPIAATVGLVPIGQSRESNPVRDPEPDRGLPVPSQQNVSPPAPDASASGWIDWDQATRTKSIDHIFGMSIAADPSKESGPFEASDLTGALTF</sequence>
<dbReference type="SUPFAM" id="SSF141072">
    <property type="entry name" value="CalX-like"/>
    <property type="match status" value="1"/>
</dbReference>
<keyword evidence="3" id="KW-1185">Reference proteome</keyword>
<dbReference type="EMBL" id="SJPK01000001">
    <property type="protein sequence ID" value="TWT75177.1"/>
    <property type="molecule type" value="Genomic_DNA"/>
</dbReference>
<feature type="region of interest" description="Disordered" evidence="1">
    <location>
        <begin position="633"/>
        <end position="668"/>
    </location>
</feature>
<evidence type="ECO:0000313" key="2">
    <source>
        <dbReference type="EMBL" id="TWT75177.1"/>
    </source>
</evidence>
<dbReference type="CDD" id="cd14256">
    <property type="entry name" value="Dockerin_I"/>
    <property type="match status" value="1"/>
</dbReference>
<dbReference type="Pfam" id="PF00404">
    <property type="entry name" value="Dockerin_1"/>
    <property type="match status" value="1"/>
</dbReference>
<dbReference type="SUPFAM" id="SSF55486">
    <property type="entry name" value="Metalloproteases ('zincins'), catalytic domain"/>
    <property type="match status" value="1"/>
</dbReference>
<dbReference type="Gene3D" id="1.10.1330.10">
    <property type="entry name" value="Dockerin domain"/>
    <property type="match status" value="1"/>
</dbReference>
<proteinExistence type="predicted"/>
<organism evidence="2 3">
    <name type="scientific">Allorhodopirellula solitaria</name>
    <dbReference type="NCBI Taxonomy" id="2527987"/>
    <lineage>
        <taxon>Bacteria</taxon>
        <taxon>Pseudomonadati</taxon>
        <taxon>Planctomycetota</taxon>
        <taxon>Planctomycetia</taxon>
        <taxon>Pirellulales</taxon>
        <taxon>Pirellulaceae</taxon>
        <taxon>Allorhodopirellula</taxon>
    </lineage>
</organism>
<accession>A0A5C5YK16</accession>
<gene>
    <name evidence="2" type="ORF">CA85_04660</name>
</gene>
<dbReference type="InterPro" id="IPR036439">
    <property type="entry name" value="Dockerin_dom_sf"/>
</dbReference>
<dbReference type="GO" id="GO:0000272">
    <property type="term" value="P:polysaccharide catabolic process"/>
    <property type="evidence" value="ECO:0007669"/>
    <property type="project" value="InterPro"/>
</dbReference>
<dbReference type="InterPro" id="IPR002105">
    <property type="entry name" value="Dockerin_1_rpt"/>
</dbReference>
<dbReference type="InterPro" id="IPR038081">
    <property type="entry name" value="CalX-like_sf"/>
</dbReference>
<dbReference type="Proteomes" id="UP000318053">
    <property type="component" value="Unassembled WGS sequence"/>
</dbReference>
<evidence type="ECO:0000313" key="3">
    <source>
        <dbReference type="Proteomes" id="UP000318053"/>
    </source>
</evidence>
<reference evidence="2 3" key="1">
    <citation type="submission" date="2019-02" db="EMBL/GenBank/DDBJ databases">
        <title>Deep-cultivation of Planctomycetes and their phenomic and genomic characterization uncovers novel biology.</title>
        <authorList>
            <person name="Wiegand S."/>
            <person name="Jogler M."/>
            <person name="Boedeker C."/>
            <person name="Pinto D."/>
            <person name="Vollmers J."/>
            <person name="Rivas-Marin E."/>
            <person name="Kohn T."/>
            <person name="Peeters S.H."/>
            <person name="Heuer A."/>
            <person name="Rast P."/>
            <person name="Oberbeckmann S."/>
            <person name="Bunk B."/>
            <person name="Jeske O."/>
            <person name="Meyerdierks A."/>
            <person name="Storesund J.E."/>
            <person name="Kallscheuer N."/>
            <person name="Luecker S."/>
            <person name="Lage O.M."/>
            <person name="Pohl T."/>
            <person name="Merkel B.J."/>
            <person name="Hornburger P."/>
            <person name="Mueller R.-W."/>
            <person name="Bruemmer F."/>
            <person name="Labrenz M."/>
            <person name="Spormann A.M."/>
            <person name="Op Den Camp H."/>
            <person name="Overmann J."/>
            <person name="Amann R."/>
            <person name="Jetten M.S.M."/>
            <person name="Mascher T."/>
            <person name="Medema M.H."/>
            <person name="Devos D.P."/>
            <person name="Kaster A.-K."/>
            <person name="Ovreas L."/>
            <person name="Rohde M."/>
            <person name="Galperin M.Y."/>
            <person name="Jogler C."/>
        </authorList>
    </citation>
    <scope>NUCLEOTIDE SEQUENCE [LARGE SCALE GENOMIC DNA]</scope>
    <source>
        <strain evidence="2 3">CA85</strain>
    </source>
</reference>
<dbReference type="SUPFAM" id="SSF63446">
    <property type="entry name" value="Type I dockerin domain"/>
    <property type="match status" value="1"/>
</dbReference>
<dbReference type="AlphaFoldDB" id="A0A5C5YK16"/>
<name>A0A5C5YK16_9BACT</name>
<feature type="compositionally biased region" description="Basic residues" evidence="1">
    <location>
        <begin position="1"/>
        <end position="10"/>
    </location>
</feature>
<evidence type="ECO:0000256" key="1">
    <source>
        <dbReference type="SAM" id="MobiDB-lite"/>
    </source>
</evidence>
<protein>
    <submittedName>
        <fullName evidence="2">Dockerin type I repeat protein</fullName>
    </submittedName>
</protein>
<dbReference type="Gene3D" id="2.60.40.2030">
    <property type="match status" value="1"/>
</dbReference>
<dbReference type="RefSeq" id="WP_186774692.1">
    <property type="nucleotide sequence ID" value="NZ_SJPK01000001.1"/>
</dbReference>
<comment type="caution">
    <text evidence="2">The sequence shown here is derived from an EMBL/GenBank/DDBJ whole genome shotgun (WGS) entry which is preliminary data.</text>
</comment>